<protein>
    <submittedName>
        <fullName evidence="1">Uncharacterized protein</fullName>
    </submittedName>
</protein>
<reference evidence="1" key="1">
    <citation type="submission" date="2023-03" db="EMBL/GenBank/DDBJ databases">
        <title>Massive genome expansion in bonnet fungi (Mycena s.s.) driven by repeated elements and novel gene families across ecological guilds.</title>
        <authorList>
            <consortium name="Lawrence Berkeley National Laboratory"/>
            <person name="Harder C.B."/>
            <person name="Miyauchi S."/>
            <person name="Viragh M."/>
            <person name="Kuo A."/>
            <person name="Thoen E."/>
            <person name="Andreopoulos B."/>
            <person name="Lu D."/>
            <person name="Skrede I."/>
            <person name="Drula E."/>
            <person name="Henrissat B."/>
            <person name="Morin E."/>
            <person name="Kohler A."/>
            <person name="Barry K."/>
            <person name="LaButti K."/>
            <person name="Morin E."/>
            <person name="Salamov A."/>
            <person name="Lipzen A."/>
            <person name="Mereny Z."/>
            <person name="Hegedus B."/>
            <person name="Baldrian P."/>
            <person name="Stursova M."/>
            <person name="Weitz H."/>
            <person name="Taylor A."/>
            <person name="Grigoriev I.V."/>
            <person name="Nagy L.G."/>
            <person name="Martin F."/>
            <person name="Kauserud H."/>
        </authorList>
    </citation>
    <scope>NUCLEOTIDE SEQUENCE</scope>
    <source>
        <strain evidence="1">CBHHK067</strain>
    </source>
</reference>
<gene>
    <name evidence="1" type="ORF">B0H17DRAFT_1139294</name>
</gene>
<sequence>MELPVILGVAIATQGHSDTATDSINILSVKSRSVIPLAEFSAWLNSRNVINGVLARRSRTRRWNEVWLKVGMGMPAKLMVVVVNGGCGEGSELLRKAVVNLSLTMIVKSVNGLGNMGSIEEYIHSHSFL</sequence>
<name>A0AAD7G8V9_MYCRO</name>
<dbReference type="AlphaFoldDB" id="A0AAD7G8V9"/>
<accession>A0AAD7G8V9</accession>
<evidence type="ECO:0000313" key="2">
    <source>
        <dbReference type="Proteomes" id="UP001221757"/>
    </source>
</evidence>
<comment type="caution">
    <text evidence="1">The sequence shown here is derived from an EMBL/GenBank/DDBJ whole genome shotgun (WGS) entry which is preliminary data.</text>
</comment>
<organism evidence="1 2">
    <name type="scientific">Mycena rosella</name>
    <name type="common">Pink bonnet</name>
    <name type="synonym">Agaricus rosellus</name>
    <dbReference type="NCBI Taxonomy" id="1033263"/>
    <lineage>
        <taxon>Eukaryota</taxon>
        <taxon>Fungi</taxon>
        <taxon>Dikarya</taxon>
        <taxon>Basidiomycota</taxon>
        <taxon>Agaricomycotina</taxon>
        <taxon>Agaricomycetes</taxon>
        <taxon>Agaricomycetidae</taxon>
        <taxon>Agaricales</taxon>
        <taxon>Marasmiineae</taxon>
        <taxon>Mycenaceae</taxon>
        <taxon>Mycena</taxon>
    </lineage>
</organism>
<dbReference type="EMBL" id="JARKIE010000133">
    <property type="protein sequence ID" value="KAJ7678598.1"/>
    <property type="molecule type" value="Genomic_DNA"/>
</dbReference>
<dbReference type="Proteomes" id="UP001221757">
    <property type="component" value="Unassembled WGS sequence"/>
</dbReference>
<keyword evidence="2" id="KW-1185">Reference proteome</keyword>
<evidence type="ECO:0000313" key="1">
    <source>
        <dbReference type="EMBL" id="KAJ7678598.1"/>
    </source>
</evidence>
<proteinExistence type="predicted"/>